<dbReference type="EMBL" id="JARQWQ010000139">
    <property type="protein sequence ID" value="KAK2548743.1"/>
    <property type="molecule type" value="Genomic_DNA"/>
</dbReference>
<protein>
    <submittedName>
        <fullName evidence="1">Uncharacterized protein</fullName>
    </submittedName>
</protein>
<evidence type="ECO:0000313" key="2">
    <source>
        <dbReference type="Proteomes" id="UP001249851"/>
    </source>
</evidence>
<reference evidence="1" key="1">
    <citation type="journal article" date="2023" name="G3 (Bethesda)">
        <title>Whole genome assembly and annotation of the endangered Caribbean coral Acropora cervicornis.</title>
        <authorList>
            <person name="Selwyn J.D."/>
            <person name="Vollmer S.V."/>
        </authorList>
    </citation>
    <scope>NUCLEOTIDE SEQUENCE</scope>
    <source>
        <strain evidence="1">K2</strain>
    </source>
</reference>
<accession>A0AAD9PTT4</accession>
<keyword evidence="2" id="KW-1185">Reference proteome</keyword>
<dbReference type="Proteomes" id="UP001249851">
    <property type="component" value="Unassembled WGS sequence"/>
</dbReference>
<gene>
    <name evidence="1" type="ORF">P5673_030987</name>
</gene>
<comment type="caution">
    <text evidence="1">The sequence shown here is derived from an EMBL/GenBank/DDBJ whole genome shotgun (WGS) entry which is preliminary data.</text>
</comment>
<dbReference type="Gene3D" id="1.10.10.60">
    <property type="entry name" value="Homeodomain-like"/>
    <property type="match status" value="1"/>
</dbReference>
<organism evidence="1 2">
    <name type="scientific">Acropora cervicornis</name>
    <name type="common">Staghorn coral</name>
    <dbReference type="NCBI Taxonomy" id="6130"/>
    <lineage>
        <taxon>Eukaryota</taxon>
        <taxon>Metazoa</taxon>
        <taxon>Cnidaria</taxon>
        <taxon>Anthozoa</taxon>
        <taxon>Hexacorallia</taxon>
        <taxon>Scleractinia</taxon>
        <taxon>Astrocoeniina</taxon>
        <taxon>Acroporidae</taxon>
        <taxon>Acropora</taxon>
    </lineage>
</organism>
<evidence type="ECO:0000313" key="1">
    <source>
        <dbReference type="EMBL" id="KAK2548743.1"/>
    </source>
</evidence>
<reference evidence="1" key="2">
    <citation type="journal article" date="2023" name="Science">
        <title>Genomic signatures of disease resistance in endangered staghorn corals.</title>
        <authorList>
            <person name="Vollmer S.V."/>
            <person name="Selwyn J.D."/>
            <person name="Despard B.A."/>
            <person name="Roesel C.L."/>
        </authorList>
    </citation>
    <scope>NUCLEOTIDE SEQUENCE</scope>
    <source>
        <strain evidence="1">K2</strain>
    </source>
</reference>
<name>A0AAD9PTT4_ACRCE</name>
<sequence length="116" mass="13296">MAIMWMAFSGAALDAEKEDSLRTNSFFQEFPRVSLVALLRVIFYFTKDDSQRRIAETLKLSRSLVSRICRRLQDMCSVDLQQRPIIPFGGAAAVVKCDESKFNHTAKVNLKYFLIL</sequence>
<dbReference type="AlphaFoldDB" id="A0AAD9PTT4"/>
<proteinExistence type="predicted"/>